<comment type="caution">
    <text evidence="1">The sequence shown here is derived from an EMBL/GenBank/DDBJ whole genome shotgun (WGS) entry which is preliminary data.</text>
</comment>
<dbReference type="OrthoDB" id="9787658at2"/>
<dbReference type="PATRIC" id="fig|1678637.3.peg.5694"/>
<organism evidence="1 2">
    <name type="scientific">Streptomyces caatingaensis</name>
    <dbReference type="NCBI Taxonomy" id="1678637"/>
    <lineage>
        <taxon>Bacteria</taxon>
        <taxon>Bacillati</taxon>
        <taxon>Actinomycetota</taxon>
        <taxon>Actinomycetes</taxon>
        <taxon>Kitasatosporales</taxon>
        <taxon>Streptomycetaceae</taxon>
        <taxon>Streptomyces</taxon>
    </lineage>
</organism>
<accession>A0A0K9XA10</accession>
<protein>
    <submittedName>
        <fullName evidence="1">Acyl-CoA synthetase</fullName>
    </submittedName>
</protein>
<name>A0A0K9XA10_9ACTN</name>
<dbReference type="Gene3D" id="3.40.50.12780">
    <property type="entry name" value="N-terminal domain of ligase-like"/>
    <property type="match status" value="1"/>
</dbReference>
<keyword evidence="2" id="KW-1185">Reference proteome</keyword>
<reference evidence="2" key="1">
    <citation type="submission" date="2015-07" db="EMBL/GenBank/DDBJ databases">
        <title>Draft genome sequence of Streptomyces sp. CMAA 1322, a bacterium isolated from Caatinga biome, from dry forest semiarid of Brazil.</title>
        <authorList>
            <person name="Santos S.N."/>
            <person name="Gacesa R."/>
            <person name="Taketani R.G."/>
            <person name="Long P.F."/>
            <person name="Melo I.S."/>
        </authorList>
    </citation>
    <scope>NUCLEOTIDE SEQUENCE [LARGE SCALE GENOMIC DNA]</scope>
    <source>
        <strain evidence="2">CMAA 1322</strain>
    </source>
</reference>
<dbReference type="SUPFAM" id="SSF56801">
    <property type="entry name" value="Acetyl-CoA synthetase-like"/>
    <property type="match status" value="1"/>
</dbReference>
<dbReference type="Proteomes" id="UP000037288">
    <property type="component" value="Unassembled WGS sequence"/>
</dbReference>
<sequence length="342" mass="37467">MSETVFATSGTTGPAVEWLRTEEQLRDEVRLVGETLLGRVDHVVSYAPTEHLYGRLYAEVLPRLAAIPVEHRWRDPYAPLRLPTGARTLIVCLPSTWQLLARSTAELARHGQVIALHSTGPATPAARRVVARLRDTACTAVELLGSTETGAVAHRRIAADHEHPLPWRLLRDVRWPDAPVGTEHRLRVSSPRLARRRDMTASPDAWELSDLVVRTGERSFEHVGRASRLIKVNGRRCDLADVEELVRGRAPGLDVACVAVADPFRGEHYELYYASTGAGPAPADLRTRLAGLPRGLPAPRAVHRVRAIPRSATGKVRLGDVAGARSAVRSGCARPDHDPNCP</sequence>
<evidence type="ECO:0000313" key="2">
    <source>
        <dbReference type="Proteomes" id="UP000037288"/>
    </source>
</evidence>
<dbReference type="InterPro" id="IPR045851">
    <property type="entry name" value="AMP-bd_C_sf"/>
</dbReference>
<dbReference type="RefSeq" id="WP_049718788.1">
    <property type="nucleotide sequence ID" value="NZ_LFXA01000017.1"/>
</dbReference>
<dbReference type="EMBL" id="LFXA01000017">
    <property type="protein sequence ID" value="KNB50250.1"/>
    <property type="molecule type" value="Genomic_DNA"/>
</dbReference>
<gene>
    <name evidence="1" type="ORF">AC230_26655</name>
</gene>
<dbReference type="InterPro" id="IPR042099">
    <property type="entry name" value="ANL_N_sf"/>
</dbReference>
<dbReference type="AlphaFoldDB" id="A0A0K9XA10"/>
<dbReference type="Gene3D" id="3.30.300.30">
    <property type="match status" value="1"/>
</dbReference>
<proteinExistence type="predicted"/>
<dbReference type="STRING" id="1678637.AC230_26655"/>
<evidence type="ECO:0000313" key="1">
    <source>
        <dbReference type="EMBL" id="KNB50250.1"/>
    </source>
</evidence>